<proteinExistence type="predicted"/>
<evidence type="ECO:0000313" key="3">
    <source>
        <dbReference type="Proteomes" id="UP000077521"/>
    </source>
</evidence>
<feature type="region of interest" description="Disordered" evidence="1">
    <location>
        <begin position="86"/>
        <end position="162"/>
    </location>
</feature>
<dbReference type="Proteomes" id="UP000077521">
    <property type="component" value="Unassembled WGS sequence"/>
</dbReference>
<sequence length="342" mass="36929">MQIRQDWLALRRPEILITSFLSPESHRSTLSLHSRNPAARCSSTTHRKSAKHPSGTDNTTITITISRSNLGRPAATESKLAPVKVLRPRPSTTRRRRSERSRTRLKRRSGKNSNLLPHGPAQASSLAQTTSAAATSTPVALATSSQGPSAAATSAPVVTSTPSQPASAAAAATSASASATSSQASLSKRKSGAATEKGKGKVKQLDGETSTALITNEAKATQTRTATRDLIANTYLGLFNVDISLDKNRDRLEVEELGPQRDTEYIFYDKWLEESVLEEGRAIRILPLKIAIKPENLKKFRTTSELAPARYAAAMGTGDEVQQAEARRIYVLAVALWQFMPS</sequence>
<evidence type="ECO:0000256" key="1">
    <source>
        <dbReference type="SAM" id="MobiDB-lite"/>
    </source>
</evidence>
<feature type="compositionally biased region" description="Basic residues" evidence="1">
    <location>
        <begin position="92"/>
        <end position="110"/>
    </location>
</feature>
<feature type="region of interest" description="Disordered" evidence="1">
    <location>
        <begin position="25"/>
        <end position="60"/>
    </location>
</feature>
<evidence type="ECO:0000313" key="2">
    <source>
        <dbReference type="EMBL" id="KAE8249417.1"/>
    </source>
</evidence>
<dbReference type="EMBL" id="LWDF02000389">
    <property type="protein sequence ID" value="KAE8249417.1"/>
    <property type="molecule type" value="Genomic_DNA"/>
</dbReference>
<name>A0A8T8SUP7_9BASI</name>
<reference evidence="2" key="1">
    <citation type="submission" date="2016-04" db="EMBL/GenBank/DDBJ databases">
        <authorList>
            <person name="Nguyen H.D."/>
            <person name="Samba Siva P."/>
            <person name="Cullis J."/>
            <person name="Levesque C.A."/>
            <person name="Hambleton S."/>
        </authorList>
    </citation>
    <scope>NUCLEOTIDE SEQUENCE</scope>
    <source>
        <strain evidence="2">DAOMC 236416</strain>
    </source>
</reference>
<feature type="region of interest" description="Disordered" evidence="1">
    <location>
        <begin position="175"/>
        <end position="205"/>
    </location>
</feature>
<dbReference type="AlphaFoldDB" id="A0A8T8SUP7"/>
<feature type="compositionally biased region" description="Low complexity" evidence="1">
    <location>
        <begin position="120"/>
        <end position="162"/>
    </location>
</feature>
<organism evidence="2 3">
    <name type="scientific">Tilletia indica</name>
    <dbReference type="NCBI Taxonomy" id="43049"/>
    <lineage>
        <taxon>Eukaryota</taxon>
        <taxon>Fungi</taxon>
        <taxon>Dikarya</taxon>
        <taxon>Basidiomycota</taxon>
        <taxon>Ustilaginomycotina</taxon>
        <taxon>Exobasidiomycetes</taxon>
        <taxon>Tilletiales</taxon>
        <taxon>Tilletiaceae</taxon>
        <taxon>Tilletia</taxon>
    </lineage>
</organism>
<comment type="caution">
    <text evidence="2">The sequence shown here is derived from an EMBL/GenBank/DDBJ whole genome shotgun (WGS) entry which is preliminary data.</text>
</comment>
<accession>A0A8T8SUP7</accession>
<feature type="compositionally biased region" description="Basic and acidic residues" evidence="1">
    <location>
        <begin position="196"/>
        <end position="205"/>
    </location>
</feature>
<feature type="compositionally biased region" description="Low complexity" evidence="1">
    <location>
        <begin position="175"/>
        <end position="185"/>
    </location>
</feature>
<keyword evidence="3" id="KW-1185">Reference proteome</keyword>
<protein>
    <submittedName>
        <fullName evidence="2">Uncharacterized protein</fullName>
    </submittedName>
</protein>
<reference evidence="2" key="2">
    <citation type="journal article" date="2019" name="IMA Fungus">
        <title>Genome sequencing and comparison of five Tilletia species to identify candidate genes for the detection of regulated species infecting wheat.</title>
        <authorList>
            <person name="Nguyen H.D.T."/>
            <person name="Sultana T."/>
            <person name="Kesanakurti P."/>
            <person name="Hambleton S."/>
        </authorList>
    </citation>
    <scope>NUCLEOTIDE SEQUENCE</scope>
    <source>
        <strain evidence="2">DAOMC 236416</strain>
    </source>
</reference>
<gene>
    <name evidence="2" type="ORF">A4X13_0g5216</name>
</gene>